<feature type="transmembrane region" description="Helical" evidence="1">
    <location>
        <begin position="166"/>
        <end position="189"/>
    </location>
</feature>
<name>A0ABZ3HBM6_9BACT</name>
<keyword evidence="1" id="KW-0812">Transmembrane</keyword>
<dbReference type="EMBL" id="CP147920">
    <property type="protein sequence ID" value="XAU15926.1"/>
    <property type="molecule type" value="Genomic_DNA"/>
</dbReference>
<dbReference type="InterPro" id="IPR019934">
    <property type="entry name" value="CHP03545"/>
</dbReference>
<protein>
    <submittedName>
        <fullName evidence="2">TIGR03545 family protein</fullName>
    </submittedName>
</protein>
<evidence type="ECO:0000313" key="3">
    <source>
        <dbReference type="Proteomes" id="UP001447842"/>
    </source>
</evidence>
<dbReference type="Proteomes" id="UP001447842">
    <property type="component" value="Chromosome"/>
</dbReference>
<feature type="transmembrane region" description="Helical" evidence="1">
    <location>
        <begin position="110"/>
        <end position="133"/>
    </location>
</feature>
<sequence>MQFLLKLFKALNSAQSPWQVTLAITLGMIAGLTPISGLQNAVILLLAFLLNIHLGLFFVSAALFAGMGYLFDPWFEQLGYTILSSEGLQGLWTGFYNNGFVRLTHFNNTLVMGATVVSLLLAVPLYLLLGWLIGRYRTVLASFLERRPVLGTFGFLKATTHLDPTVRWWGAGLYVAGGGIVTAVALLVIDPLLKWTVETGGSLALQRDVRVGAVDTDFSKGAVTLHRLEVAGKQEGVDAVSAELISFDADLSALLMDRVHIEKMIVSGVGFDTPATLKKSPATAEEAAAAKTEGEGFALPTFEFPDPKTLIAKADLQSVKVYNDAQKEIGEIKARWEKTSKEELSGDSLTELQGDLENLKTMSKSKDPQSMLKLAQEVKAFKAKIDARKKALEKIKADFDSDRKRIAVLMQQVKEAPMADYNRLKSTYTLDGNGALNVIGGLFGEKIKGYLAMARKYYAMVSPYLGSAGNENPPEEAVPPRGEGRWMRYPQTVPSPDLLIALTQIDGLFKTQAFSGTVRDISDNQKALGRPLSFKAASDGPTVKGLVLEGEDNRLGDTVLDSVNFKALRIPLNALDMKPVLLDKSNLAMTGTLSLSDATALAGEGSFAFSDAAITAEGLSGKTGEIVSGILSGISAFKLDTTLGGTLTAPTIGVKSDLDRQISRGLGKAMGKELEKYQGELKSLLGGDTAAQLADLKSSQAGIADVDKLAGDQNTMLGKLAEEATKLAGGGAVGDKLKGVLPF</sequence>
<evidence type="ECO:0000256" key="1">
    <source>
        <dbReference type="SAM" id="Phobius"/>
    </source>
</evidence>
<dbReference type="InterPro" id="IPR019935">
    <property type="entry name" value="CHP03546"/>
</dbReference>
<evidence type="ECO:0000313" key="2">
    <source>
        <dbReference type="EMBL" id="XAU15926.1"/>
    </source>
</evidence>
<proteinExistence type="predicted"/>
<organism evidence="2 3">
    <name type="scientific">Sulfurimonas diazotrophicus</name>
    <dbReference type="NCBI Taxonomy" id="3131939"/>
    <lineage>
        <taxon>Bacteria</taxon>
        <taxon>Pseudomonadati</taxon>
        <taxon>Campylobacterota</taxon>
        <taxon>Epsilonproteobacteria</taxon>
        <taxon>Campylobacterales</taxon>
        <taxon>Sulfurimonadaceae</taxon>
        <taxon>Sulfurimonas</taxon>
    </lineage>
</organism>
<keyword evidence="1" id="KW-0472">Membrane</keyword>
<keyword evidence="3" id="KW-1185">Reference proteome</keyword>
<accession>A0ABZ3HBM6</accession>
<dbReference type="RefSeq" id="WP_345973299.1">
    <property type="nucleotide sequence ID" value="NZ_CP147920.1"/>
</dbReference>
<reference evidence="2 3" key="1">
    <citation type="submission" date="2024-03" db="EMBL/GenBank/DDBJ databases">
        <title>Sulfurimonas sp. HSL3-1.</title>
        <authorList>
            <person name="Wang S."/>
        </authorList>
    </citation>
    <scope>NUCLEOTIDE SEQUENCE [LARGE SCALE GENOMIC DNA]</scope>
    <source>
        <strain evidence="2 3">HSL3-1</strain>
    </source>
</reference>
<gene>
    <name evidence="2" type="ORF">WCY31_04280</name>
</gene>
<dbReference type="Gene3D" id="1.10.287.1490">
    <property type="match status" value="1"/>
</dbReference>
<dbReference type="NCBIfam" id="TIGR03546">
    <property type="entry name" value="TIGR03546 family protein"/>
    <property type="match status" value="1"/>
</dbReference>
<feature type="transmembrane region" description="Helical" evidence="1">
    <location>
        <begin position="20"/>
        <end position="38"/>
    </location>
</feature>
<feature type="transmembrane region" description="Helical" evidence="1">
    <location>
        <begin position="45"/>
        <end position="71"/>
    </location>
</feature>
<keyword evidence="1" id="KW-1133">Transmembrane helix</keyword>
<dbReference type="NCBIfam" id="TIGR03545">
    <property type="entry name" value="TIGR03545 family protein"/>
    <property type="match status" value="1"/>
</dbReference>